<feature type="transmembrane region" description="Helical" evidence="1">
    <location>
        <begin position="269"/>
        <end position="286"/>
    </location>
</feature>
<evidence type="ECO:0000256" key="1">
    <source>
        <dbReference type="SAM" id="Phobius"/>
    </source>
</evidence>
<sequence>MSVPSKPHNYLQKWRRELITKDDPMHLHKTLGILCLISYIWRLGQWGPERDMGFATHPQFTLPTIFLHLLLNLSSFEFKLPPRRIDSGYRIWPEYRAHSLVFLCRSLATMLVTYYEQLYQKPPNNGMNLVIVLMTVAAADTGSRFTDHQSGFSRKLQVPNMVKYYFSVAQLWATAGVIYGIRRYSVHLLYCLIIQVNAFLMTLRRKNLAGHYLLVSVYGFLLVAGILTCTVELFLWDGWRAVLTFGIAANTASILRLAPRKLPLMDNKYLMWIFIAGLVSIMRQSFQETDKWMISLATISMVAMISLGFYNAKYGYGNSSSTTKDA</sequence>
<proteinExistence type="predicted"/>
<keyword evidence="1" id="KW-1133">Transmembrane helix</keyword>
<evidence type="ECO:0000313" key="3">
    <source>
        <dbReference type="Proteomes" id="UP000198406"/>
    </source>
</evidence>
<gene>
    <name evidence="2" type="ORF">FisN_23Hh132</name>
</gene>
<dbReference type="InParanoid" id="A0A1Z5KNA5"/>
<keyword evidence="1" id="KW-0472">Membrane</keyword>
<name>A0A1Z5KNA5_FISSO</name>
<feature type="transmembrane region" description="Helical" evidence="1">
    <location>
        <begin position="241"/>
        <end position="257"/>
    </location>
</feature>
<feature type="transmembrane region" description="Helical" evidence="1">
    <location>
        <begin position="212"/>
        <end position="235"/>
    </location>
</feature>
<dbReference type="AlphaFoldDB" id="A0A1Z5KNA5"/>
<keyword evidence="3" id="KW-1185">Reference proteome</keyword>
<evidence type="ECO:0000313" key="2">
    <source>
        <dbReference type="EMBL" id="GAX27408.1"/>
    </source>
</evidence>
<feature type="transmembrane region" description="Helical" evidence="1">
    <location>
        <begin position="187"/>
        <end position="203"/>
    </location>
</feature>
<dbReference type="Proteomes" id="UP000198406">
    <property type="component" value="Unassembled WGS sequence"/>
</dbReference>
<feature type="transmembrane region" description="Helical" evidence="1">
    <location>
        <begin position="164"/>
        <end position="181"/>
    </location>
</feature>
<comment type="caution">
    <text evidence="2">The sequence shown here is derived from an EMBL/GenBank/DDBJ whole genome shotgun (WGS) entry which is preliminary data.</text>
</comment>
<dbReference type="EMBL" id="BDSP01000257">
    <property type="protein sequence ID" value="GAX27408.1"/>
    <property type="molecule type" value="Genomic_DNA"/>
</dbReference>
<organism evidence="2 3">
    <name type="scientific">Fistulifera solaris</name>
    <name type="common">Oleaginous diatom</name>
    <dbReference type="NCBI Taxonomy" id="1519565"/>
    <lineage>
        <taxon>Eukaryota</taxon>
        <taxon>Sar</taxon>
        <taxon>Stramenopiles</taxon>
        <taxon>Ochrophyta</taxon>
        <taxon>Bacillariophyta</taxon>
        <taxon>Bacillariophyceae</taxon>
        <taxon>Bacillariophycidae</taxon>
        <taxon>Naviculales</taxon>
        <taxon>Naviculaceae</taxon>
        <taxon>Fistulifera</taxon>
    </lineage>
</organism>
<reference evidence="2 3" key="1">
    <citation type="journal article" date="2015" name="Plant Cell">
        <title>Oil accumulation by the oleaginous diatom Fistulifera solaris as revealed by the genome and transcriptome.</title>
        <authorList>
            <person name="Tanaka T."/>
            <person name="Maeda Y."/>
            <person name="Veluchamy A."/>
            <person name="Tanaka M."/>
            <person name="Abida H."/>
            <person name="Marechal E."/>
            <person name="Bowler C."/>
            <person name="Muto M."/>
            <person name="Sunaga Y."/>
            <person name="Tanaka M."/>
            <person name="Yoshino T."/>
            <person name="Taniguchi T."/>
            <person name="Fukuda Y."/>
            <person name="Nemoto M."/>
            <person name="Matsumoto M."/>
            <person name="Wong P.S."/>
            <person name="Aburatani S."/>
            <person name="Fujibuchi W."/>
        </authorList>
    </citation>
    <scope>NUCLEOTIDE SEQUENCE [LARGE SCALE GENOMIC DNA]</scope>
    <source>
        <strain evidence="2 3">JPCC DA0580</strain>
    </source>
</reference>
<keyword evidence="1" id="KW-0812">Transmembrane</keyword>
<accession>A0A1Z5KNA5</accession>
<feature type="transmembrane region" description="Helical" evidence="1">
    <location>
        <begin position="292"/>
        <end position="310"/>
    </location>
</feature>
<dbReference type="OrthoDB" id="427333at2759"/>
<protein>
    <submittedName>
        <fullName evidence="2">Uncharacterized protein</fullName>
    </submittedName>
</protein>